<evidence type="ECO:0000313" key="2">
    <source>
        <dbReference type="Proteomes" id="UP000814128"/>
    </source>
</evidence>
<organism evidence="1 2">
    <name type="scientific">Vararia minispora EC-137</name>
    <dbReference type="NCBI Taxonomy" id="1314806"/>
    <lineage>
        <taxon>Eukaryota</taxon>
        <taxon>Fungi</taxon>
        <taxon>Dikarya</taxon>
        <taxon>Basidiomycota</taxon>
        <taxon>Agaricomycotina</taxon>
        <taxon>Agaricomycetes</taxon>
        <taxon>Russulales</taxon>
        <taxon>Lachnocladiaceae</taxon>
        <taxon>Vararia</taxon>
    </lineage>
</organism>
<keyword evidence="2" id="KW-1185">Reference proteome</keyword>
<accession>A0ACB8QS47</accession>
<dbReference type="EMBL" id="MU273502">
    <property type="protein sequence ID" value="KAI0034328.1"/>
    <property type="molecule type" value="Genomic_DNA"/>
</dbReference>
<reference evidence="1" key="2">
    <citation type="journal article" date="2022" name="New Phytol.">
        <title>Evolutionary transition to the ectomycorrhizal habit in the genomes of a hyperdiverse lineage of mushroom-forming fungi.</title>
        <authorList>
            <person name="Looney B."/>
            <person name="Miyauchi S."/>
            <person name="Morin E."/>
            <person name="Drula E."/>
            <person name="Courty P.E."/>
            <person name="Kohler A."/>
            <person name="Kuo A."/>
            <person name="LaButti K."/>
            <person name="Pangilinan J."/>
            <person name="Lipzen A."/>
            <person name="Riley R."/>
            <person name="Andreopoulos W."/>
            <person name="He G."/>
            <person name="Johnson J."/>
            <person name="Nolan M."/>
            <person name="Tritt A."/>
            <person name="Barry K.W."/>
            <person name="Grigoriev I.V."/>
            <person name="Nagy L.G."/>
            <person name="Hibbett D."/>
            <person name="Henrissat B."/>
            <person name="Matheny P.B."/>
            <person name="Labbe J."/>
            <person name="Martin F.M."/>
        </authorList>
    </citation>
    <scope>NUCLEOTIDE SEQUENCE</scope>
    <source>
        <strain evidence="1">EC-137</strain>
    </source>
</reference>
<evidence type="ECO:0000313" key="1">
    <source>
        <dbReference type="EMBL" id="KAI0034328.1"/>
    </source>
</evidence>
<reference evidence="1" key="1">
    <citation type="submission" date="2021-02" db="EMBL/GenBank/DDBJ databases">
        <authorList>
            <consortium name="DOE Joint Genome Institute"/>
            <person name="Ahrendt S."/>
            <person name="Looney B.P."/>
            <person name="Miyauchi S."/>
            <person name="Morin E."/>
            <person name="Drula E."/>
            <person name="Courty P.E."/>
            <person name="Chicoki N."/>
            <person name="Fauchery L."/>
            <person name="Kohler A."/>
            <person name="Kuo A."/>
            <person name="Labutti K."/>
            <person name="Pangilinan J."/>
            <person name="Lipzen A."/>
            <person name="Riley R."/>
            <person name="Andreopoulos W."/>
            <person name="He G."/>
            <person name="Johnson J."/>
            <person name="Barry K.W."/>
            <person name="Grigoriev I.V."/>
            <person name="Nagy L."/>
            <person name="Hibbett D."/>
            <person name="Henrissat B."/>
            <person name="Matheny P.B."/>
            <person name="Labbe J."/>
            <person name="Martin F."/>
        </authorList>
    </citation>
    <scope>NUCLEOTIDE SEQUENCE</scope>
    <source>
        <strain evidence="1">EC-137</strain>
    </source>
</reference>
<sequence>MILTISLLLLQTLSVCALSPPGSRTTPPSGAYIVRTGTTVSGEFKNLVSAVAALPADSSPQTIFIYPGTYTGQVLLQRSGPVTIYGYTTNAGSQAANQVTLTAAGNATAAGSDDASGTLRIHTNNVKVYNINVKNSVGPGVQAIALSNYGDMVGLYACGFYGYQDTVYTNQGRHAFLQGYIAGAVDFIFGKLSQAYFEGNTIAIAGSGAITANGRSADDAGIYLFDRNTIATAPSVSVNGNYFFGRPWRDYARVIFKNTVVTAPINAALWERWSSATPMTDHVTYDDYNTTGSGVPNNVQRPSFATLLTASQAATFTIATSLGSDYANWVDTSYLF</sequence>
<dbReference type="Proteomes" id="UP000814128">
    <property type="component" value="Unassembled WGS sequence"/>
</dbReference>
<comment type="caution">
    <text evidence="1">The sequence shown here is derived from an EMBL/GenBank/DDBJ whole genome shotgun (WGS) entry which is preliminary data.</text>
</comment>
<name>A0ACB8QS47_9AGAM</name>
<protein>
    <submittedName>
        <fullName evidence="1">Carbohydrate esterase family 8 protein</fullName>
    </submittedName>
</protein>
<proteinExistence type="predicted"/>
<gene>
    <name evidence="1" type="ORF">K488DRAFT_45710</name>
</gene>